<keyword evidence="3" id="KW-1185">Reference proteome</keyword>
<dbReference type="Gramene" id="mRNA:HanXRQr2_Chr07g0293711">
    <property type="protein sequence ID" value="mRNA:HanXRQr2_Chr07g0293711"/>
    <property type="gene ID" value="HanXRQr2_Chr07g0293711"/>
</dbReference>
<comment type="caution">
    <text evidence="2">The sequence shown here is derived from an EMBL/GenBank/DDBJ whole genome shotgun (WGS) entry which is preliminary data.</text>
</comment>
<dbReference type="EMBL" id="MNCJ02000322">
    <property type="protein sequence ID" value="KAF5798506.1"/>
    <property type="molecule type" value="Genomic_DNA"/>
</dbReference>
<gene>
    <name evidence="2" type="ORF">HanXRQr2_Chr07g0293711</name>
</gene>
<feature type="transmembrane region" description="Helical" evidence="1">
    <location>
        <begin position="21"/>
        <end position="42"/>
    </location>
</feature>
<evidence type="ECO:0000256" key="1">
    <source>
        <dbReference type="SAM" id="Phobius"/>
    </source>
</evidence>
<dbReference type="Proteomes" id="UP000215914">
    <property type="component" value="Unassembled WGS sequence"/>
</dbReference>
<evidence type="ECO:0000313" key="2">
    <source>
        <dbReference type="EMBL" id="KAF5798506.1"/>
    </source>
</evidence>
<sequence length="113" mass="13624">MTPYIRRMFSCIRRFRYSLSFSGFIVENVIMMLYGCLLHVYFKLGEIFNIGRLFLDDFRGGFENGPWWDHLFNGYTITTWLVVLNKYRFRWSSTVMVNEVCWQYHKGAVLKAH</sequence>
<proteinExistence type="predicted"/>
<protein>
    <submittedName>
        <fullName evidence="2">Uncharacterized protein</fullName>
    </submittedName>
</protein>
<organism evidence="2 3">
    <name type="scientific">Helianthus annuus</name>
    <name type="common">Common sunflower</name>
    <dbReference type="NCBI Taxonomy" id="4232"/>
    <lineage>
        <taxon>Eukaryota</taxon>
        <taxon>Viridiplantae</taxon>
        <taxon>Streptophyta</taxon>
        <taxon>Embryophyta</taxon>
        <taxon>Tracheophyta</taxon>
        <taxon>Spermatophyta</taxon>
        <taxon>Magnoliopsida</taxon>
        <taxon>eudicotyledons</taxon>
        <taxon>Gunneridae</taxon>
        <taxon>Pentapetalae</taxon>
        <taxon>asterids</taxon>
        <taxon>campanulids</taxon>
        <taxon>Asterales</taxon>
        <taxon>Asteraceae</taxon>
        <taxon>Asteroideae</taxon>
        <taxon>Heliantheae alliance</taxon>
        <taxon>Heliantheae</taxon>
        <taxon>Helianthus</taxon>
    </lineage>
</organism>
<reference evidence="2" key="2">
    <citation type="submission" date="2020-06" db="EMBL/GenBank/DDBJ databases">
        <title>Helianthus annuus Genome sequencing and assembly Release 2.</title>
        <authorList>
            <person name="Gouzy J."/>
            <person name="Langlade N."/>
            <person name="Munos S."/>
        </authorList>
    </citation>
    <scope>NUCLEOTIDE SEQUENCE</scope>
    <source>
        <tissue evidence="2">Leaves</tissue>
    </source>
</reference>
<feature type="transmembrane region" description="Helical" evidence="1">
    <location>
        <begin position="67"/>
        <end position="84"/>
    </location>
</feature>
<keyword evidence="1" id="KW-1133">Transmembrane helix</keyword>
<reference evidence="2" key="1">
    <citation type="journal article" date="2017" name="Nature">
        <title>The sunflower genome provides insights into oil metabolism, flowering and Asterid evolution.</title>
        <authorList>
            <person name="Badouin H."/>
            <person name="Gouzy J."/>
            <person name="Grassa C.J."/>
            <person name="Murat F."/>
            <person name="Staton S.E."/>
            <person name="Cottret L."/>
            <person name="Lelandais-Briere C."/>
            <person name="Owens G.L."/>
            <person name="Carrere S."/>
            <person name="Mayjonade B."/>
            <person name="Legrand L."/>
            <person name="Gill N."/>
            <person name="Kane N.C."/>
            <person name="Bowers J.E."/>
            <person name="Hubner S."/>
            <person name="Bellec A."/>
            <person name="Berard A."/>
            <person name="Berges H."/>
            <person name="Blanchet N."/>
            <person name="Boniface M.C."/>
            <person name="Brunel D."/>
            <person name="Catrice O."/>
            <person name="Chaidir N."/>
            <person name="Claudel C."/>
            <person name="Donnadieu C."/>
            <person name="Faraut T."/>
            <person name="Fievet G."/>
            <person name="Helmstetter N."/>
            <person name="King M."/>
            <person name="Knapp S.J."/>
            <person name="Lai Z."/>
            <person name="Le Paslier M.C."/>
            <person name="Lippi Y."/>
            <person name="Lorenzon L."/>
            <person name="Mandel J.R."/>
            <person name="Marage G."/>
            <person name="Marchand G."/>
            <person name="Marquand E."/>
            <person name="Bret-Mestries E."/>
            <person name="Morien E."/>
            <person name="Nambeesan S."/>
            <person name="Nguyen T."/>
            <person name="Pegot-Espagnet P."/>
            <person name="Pouilly N."/>
            <person name="Raftis F."/>
            <person name="Sallet E."/>
            <person name="Schiex T."/>
            <person name="Thomas J."/>
            <person name="Vandecasteele C."/>
            <person name="Vares D."/>
            <person name="Vear F."/>
            <person name="Vautrin S."/>
            <person name="Crespi M."/>
            <person name="Mangin B."/>
            <person name="Burke J.M."/>
            <person name="Salse J."/>
            <person name="Munos S."/>
            <person name="Vincourt P."/>
            <person name="Rieseberg L.H."/>
            <person name="Langlade N.B."/>
        </authorList>
    </citation>
    <scope>NUCLEOTIDE SEQUENCE</scope>
    <source>
        <tissue evidence="2">Leaves</tissue>
    </source>
</reference>
<dbReference type="AlphaFoldDB" id="A0A9K3IKB0"/>
<accession>A0A9K3IKB0</accession>
<keyword evidence="1" id="KW-0812">Transmembrane</keyword>
<keyword evidence="1" id="KW-0472">Membrane</keyword>
<name>A0A9K3IKB0_HELAN</name>
<evidence type="ECO:0000313" key="3">
    <source>
        <dbReference type="Proteomes" id="UP000215914"/>
    </source>
</evidence>